<evidence type="ECO:0000259" key="4">
    <source>
        <dbReference type="Pfam" id="PF10433"/>
    </source>
</evidence>
<evidence type="ECO:0000256" key="2">
    <source>
        <dbReference type="ARBA" id="ARBA00023242"/>
    </source>
</evidence>
<dbReference type="InterPro" id="IPR004871">
    <property type="entry name" value="RSE1/DDB1/CPSF1_C"/>
</dbReference>
<proteinExistence type="predicted"/>
<dbReference type="OrthoDB" id="433457at2759"/>
<evidence type="ECO:0000256" key="1">
    <source>
        <dbReference type="ARBA" id="ARBA00004123"/>
    </source>
</evidence>
<keyword evidence="7" id="KW-1185">Reference proteome</keyword>
<dbReference type="GO" id="GO:0003676">
    <property type="term" value="F:nucleic acid binding"/>
    <property type="evidence" value="ECO:0007669"/>
    <property type="project" value="InterPro"/>
</dbReference>
<accession>A0A6A6UJ20</accession>
<evidence type="ECO:0000313" key="6">
    <source>
        <dbReference type="EMBL" id="KAF2671696.1"/>
    </source>
</evidence>
<protein>
    <recommendedName>
        <fullName evidence="8">DNA damage-binding protein 1</fullName>
    </recommendedName>
</protein>
<reference evidence="6" key="1">
    <citation type="journal article" date="2020" name="Stud. Mycol.">
        <title>101 Dothideomycetes genomes: a test case for predicting lifestyles and emergence of pathogens.</title>
        <authorList>
            <person name="Haridas S."/>
            <person name="Albert R."/>
            <person name="Binder M."/>
            <person name="Bloem J."/>
            <person name="Labutti K."/>
            <person name="Salamov A."/>
            <person name="Andreopoulos B."/>
            <person name="Baker S."/>
            <person name="Barry K."/>
            <person name="Bills G."/>
            <person name="Bluhm B."/>
            <person name="Cannon C."/>
            <person name="Castanera R."/>
            <person name="Culley D."/>
            <person name="Daum C."/>
            <person name="Ezra D."/>
            <person name="Gonzalez J."/>
            <person name="Henrissat B."/>
            <person name="Kuo A."/>
            <person name="Liang C."/>
            <person name="Lipzen A."/>
            <person name="Lutzoni F."/>
            <person name="Magnuson J."/>
            <person name="Mondo S."/>
            <person name="Nolan M."/>
            <person name="Ohm R."/>
            <person name="Pangilinan J."/>
            <person name="Park H.-J."/>
            <person name="Ramirez L."/>
            <person name="Alfaro M."/>
            <person name="Sun H."/>
            <person name="Tritt A."/>
            <person name="Yoshinaga Y."/>
            <person name="Zwiers L.-H."/>
            <person name="Turgeon B."/>
            <person name="Goodwin S."/>
            <person name="Spatafora J."/>
            <person name="Crous P."/>
            <person name="Grigoriev I."/>
        </authorList>
    </citation>
    <scope>NUCLEOTIDE SEQUENCE</scope>
    <source>
        <strain evidence="6">CBS 115976</strain>
    </source>
</reference>
<dbReference type="InterPro" id="IPR050358">
    <property type="entry name" value="RSE1/DDB1/CFT1"/>
</dbReference>
<dbReference type="SUPFAM" id="SSF50978">
    <property type="entry name" value="WD40 repeat-like"/>
    <property type="match status" value="2"/>
</dbReference>
<dbReference type="Pfam" id="PF10433">
    <property type="entry name" value="Beta-prop_RSE1_1st"/>
    <property type="match status" value="1"/>
</dbReference>
<dbReference type="AlphaFoldDB" id="A0A6A6UJ20"/>
<dbReference type="InterPro" id="IPR058543">
    <property type="entry name" value="Beta-prop_RSE1/DDB1/CPSF1_2nd"/>
</dbReference>
<dbReference type="GO" id="GO:0005634">
    <property type="term" value="C:nucleus"/>
    <property type="evidence" value="ECO:0007669"/>
    <property type="project" value="UniProtKB-SubCell"/>
</dbReference>
<dbReference type="Pfam" id="PF03178">
    <property type="entry name" value="CPSF_A"/>
    <property type="match status" value="1"/>
</dbReference>
<gene>
    <name evidence="6" type="ORF">BT63DRAFT_422227</name>
</gene>
<dbReference type="Proteomes" id="UP000799302">
    <property type="component" value="Unassembled WGS sequence"/>
</dbReference>
<feature type="domain" description="RSE1/DDB1/CPSF1 first beta-propeller" evidence="4">
    <location>
        <begin position="13"/>
        <end position="369"/>
    </location>
</feature>
<organism evidence="6 7">
    <name type="scientific">Microthyrium microscopicum</name>
    <dbReference type="NCBI Taxonomy" id="703497"/>
    <lineage>
        <taxon>Eukaryota</taxon>
        <taxon>Fungi</taxon>
        <taxon>Dikarya</taxon>
        <taxon>Ascomycota</taxon>
        <taxon>Pezizomycotina</taxon>
        <taxon>Dothideomycetes</taxon>
        <taxon>Dothideomycetes incertae sedis</taxon>
        <taxon>Microthyriales</taxon>
        <taxon>Microthyriaceae</taxon>
        <taxon>Microthyrium</taxon>
    </lineage>
</organism>
<dbReference type="EMBL" id="MU004232">
    <property type="protein sequence ID" value="KAF2671696.1"/>
    <property type="molecule type" value="Genomic_DNA"/>
</dbReference>
<feature type="domain" description="RSE1/DDB1/CPSF1 second beta-propeller" evidence="5">
    <location>
        <begin position="428"/>
        <end position="745"/>
    </location>
</feature>
<evidence type="ECO:0000259" key="5">
    <source>
        <dbReference type="Pfam" id="PF23726"/>
    </source>
</evidence>
<dbReference type="Pfam" id="PF23726">
    <property type="entry name" value="Beta-prop_RSE1_2nd"/>
    <property type="match status" value="1"/>
</dbReference>
<dbReference type="Gene3D" id="2.130.10.10">
    <property type="entry name" value="YVTN repeat-like/Quinoprotein amine dehydrogenase"/>
    <property type="match status" value="3"/>
</dbReference>
<comment type="subcellular location">
    <subcellularLocation>
        <location evidence="1">Nucleus</location>
    </subcellularLocation>
</comment>
<dbReference type="InterPro" id="IPR015943">
    <property type="entry name" value="WD40/YVTN_repeat-like_dom_sf"/>
</dbReference>
<feature type="domain" description="RSE1/DDB1/CPSF1 C-terminal" evidence="3">
    <location>
        <begin position="791"/>
        <end position="1113"/>
    </location>
</feature>
<sequence length="1149" mass="127201">MAYITPIHRPSGIRLALKLNLIDPDSESLVVAKFNRIETYQIGGSGAILNLVGSHLVYGRIVVLNKFRPADSLVDHIFVGTDTGHFFTASWNSNTQQLDTVFKLQDLADRTAREVQSGERSLVDPLNEFMLLEIYEGILTTIPLVQWGLKGVEKGIQTKRSVLDEVAWSRIPEFNVKSAAFSQRPRGRGAKPEVALLWEDYEGNARMRFREIHYQSRAKDTDVAVEYRDSENQRDTADLDVGASHLIPVPNRPYGIIVLAETKVSWFDDGPTAKDHIEALPHATIWTSWARIDNLRYVLADEFGKLYSLNLHLDREGLVDEMEVEELGTTSQAACLVYLSDDLLFVGSHHGDSQVVRITDGTIEIIQTIASLSPILDFTVMDMGNRSGDGPANEFSTGQARIVTGSGAWQDGSIRSVRSGVGVKELGLLPDLENTTAIFSLRLDPSQPKVNAILLSFTDESRLLQFDSSGAVEELDAGMALDSQTLLARNIHQSSQLQLLQVTQKSVIIRSLVSNSNPVVWNADNGVDIIAATANDERLVICLGGNVLQVFNFQDGIKPQRHLAPPNYQISCIALSSIPSLSEMLFVGFWNSGVEEESEIGVIRLSTGEWKPIRSTESGEERALPRSILISTVSKVNDSPILFAALADGHVATYEIGENGNLKLAMKTVLGTRQAELTELTYPDGQLKSIFVASEHSSLIYEEQGRLTFSAVDTEQVNCVCPFDSEAFPNSVIFATSDDIKIAQIDYERTTHVQPLQIGETARRLVYSRALKVFGIGTIARSIQDGAEISRSSFKVVEEVMFKEVASYELKNDELIESVLRTELDDGYGSMEERFIVGTSFVEDDTVDEFRGRIIIFELTADQTLRPILQHSIKGACRCLGMVDGKIVAAMNKTVAIFSYDFSSGRTPGLTKLATYRTSTMPISMCITGDTIAVADLMKSVSILQYKSQDKSTVGKHSLTEIARHYQTLWGTAVCQVGPHSWLESDAEGNLLVLSRNLEGATADDLRRLQVDSEFCIGELVNRMQSIDVETSADSPVVPKALLATREGSLYLFGLIADNKRDLLMNLQDILAESVKSLGDIDFKGYRAFRNDVRMEEEPRRFVDGELIERFLDSPPEVQQQCVDALNRGGQSVTVTDVRDIVDHLRRLH</sequence>
<name>A0A6A6UJ20_9PEZI</name>
<evidence type="ECO:0008006" key="8">
    <source>
        <dbReference type="Google" id="ProtNLM"/>
    </source>
</evidence>
<keyword evidence="2" id="KW-0539">Nucleus</keyword>
<dbReference type="Gene3D" id="1.10.150.910">
    <property type="match status" value="1"/>
</dbReference>
<dbReference type="PANTHER" id="PTHR10644">
    <property type="entry name" value="DNA REPAIR/RNA PROCESSING CPSF FAMILY"/>
    <property type="match status" value="1"/>
</dbReference>
<dbReference type="InterPro" id="IPR018846">
    <property type="entry name" value="Beta-prop_RSE1/DDB1/CPSF1_1st"/>
</dbReference>
<evidence type="ECO:0000313" key="7">
    <source>
        <dbReference type="Proteomes" id="UP000799302"/>
    </source>
</evidence>
<evidence type="ECO:0000259" key="3">
    <source>
        <dbReference type="Pfam" id="PF03178"/>
    </source>
</evidence>
<dbReference type="InterPro" id="IPR036322">
    <property type="entry name" value="WD40_repeat_dom_sf"/>
</dbReference>